<dbReference type="SUPFAM" id="SSF52540">
    <property type="entry name" value="P-loop containing nucleoside triphosphate hydrolases"/>
    <property type="match status" value="1"/>
</dbReference>
<dbReference type="GO" id="GO:0016887">
    <property type="term" value="F:ATP hydrolysis activity"/>
    <property type="evidence" value="ECO:0007669"/>
    <property type="project" value="InterPro"/>
</dbReference>
<dbReference type="PANTHER" id="PTHR24223:SF415">
    <property type="entry name" value="FI20190P1"/>
    <property type="match status" value="1"/>
</dbReference>
<name>A0A1I7U8T4_9PELO</name>
<dbReference type="AlphaFoldDB" id="A0A1I7U8T4"/>
<keyword evidence="7 9" id="KW-0472">Membrane</keyword>
<dbReference type="SUPFAM" id="SSF90123">
    <property type="entry name" value="ABC transporter transmembrane region"/>
    <property type="match status" value="2"/>
</dbReference>
<feature type="chain" id="PRO_5009308565" evidence="10">
    <location>
        <begin position="23"/>
        <end position="940"/>
    </location>
</feature>
<dbReference type="Pfam" id="PF00005">
    <property type="entry name" value="ABC_tran"/>
    <property type="match status" value="1"/>
</dbReference>
<keyword evidence="6 9" id="KW-1133">Transmembrane helix</keyword>
<accession>A0A1I7U8T4</accession>
<feature type="transmembrane region" description="Helical" evidence="9">
    <location>
        <begin position="277"/>
        <end position="297"/>
    </location>
</feature>
<evidence type="ECO:0000313" key="14">
    <source>
        <dbReference type="WBParaSite" id="Csp11.Scaffold629.g16018.t2"/>
    </source>
</evidence>
<dbReference type="FunFam" id="3.40.50.300:FF:001847">
    <property type="entry name" value="ABC transporter, putative"/>
    <property type="match status" value="1"/>
</dbReference>
<dbReference type="Pfam" id="PF00664">
    <property type="entry name" value="ABC_membrane"/>
    <property type="match status" value="2"/>
</dbReference>
<sequence length="940" mass="105819">MIFPVLLLALAFTVLTIGSLRASYGLHSPLIHALLRAPIAFFDTTPIGRVINRLSRDLDVIDKLQDNIRMCTQTLLNACMILVLISISTPIFLVCAAPLIFIYYFVMIYYIPTSRQLKRLESANRSPILSTIAESIHGASSIRAFDKANCCIWFSLLSKRLHSIHPSFCVIFAVLVLLKAVQVLVLTSHDYTHLKALGELNPTVLISKQYSYRTPNHGSFPENPSQETSIVWPFIRIQKATIITLTLARLTADIVHYLNPILLKQLIDYVSLHDQPLSFGIAIACIMFLSSTTRSLLQNYQIAGMCRQAVYYQTVLSNAILHKILRLSPSARSHRTAGEILNHAAVDIEIIVHSVPYLQNMWSVPFQVTLAMTMLAITLGWAAMAGVIIMIMFIPLNLFTSRFIKLSQQKQMKIKDERTKLSNEMLNGIKVVKLYAWEESFEEQINKLRAKEVKMLRNVCILSRIVDVANAASPFLVAIGSFTCYVLWSPDENGLTPSVAFVALVIFNQLRQPMRMVANLINTLVQARVSNKRLRQFLNDEELEKKTEVALGNAIVFKGASLNWRGPMNPPVLRDLSATVKPGQLIAIVGSVGGGKSSLLSAVLDEMVLLEGRVKVGGSIAYVPQHSWIFNKSIKENILFGNEYSKYFYEQVVGSCQLRPDFKHFQQGEETMVGENGITLSGGQKARISLARAVYQDKDIYLLDDPLSAVDAHVGRALFDKVIGPEGLLRSKTRVLVTHNLQYTKYVDSIYVIEDGQIVQHGKFEEIAHLDGPFGRLWMECEKEEEEEEEEISETPPEVVNRKRTSSHFSEASEKIEKKAEKKPENVENVQLGRVKKSVYKLYIKTMGVFNSTAFLVFFIAHFTVMIMRSLWLSDWSNENAELKKRGGVGNETMISVETRLIVYAGFGGLEIQSSENGIVDEKEHLEYLKKNYCNNVKKL</sequence>
<feature type="region of interest" description="Disordered" evidence="8">
    <location>
        <begin position="785"/>
        <end position="823"/>
    </location>
</feature>
<feature type="domain" description="ABC transporter" evidence="11">
    <location>
        <begin position="557"/>
        <end position="780"/>
    </location>
</feature>
<protein>
    <submittedName>
        <fullName evidence="14">ABC transmembrane type-1 domain-containing protein</fullName>
    </submittedName>
</protein>
<evidence type="ECO:0000256" key="2">
    <source>
        <dbReference type="ARBA" id="ARBA00022448"/>
    </source>
</evidence>
<evidence type="ECO:0000256" key="8">
    <source>
        <dbReference type="SAM" id="MobiDB-lite"/>
    </source>
</evidence>
<dbReference type="CDD" id="cd03250">
    <property type="entry name" value="ABCC_MRP_domain1"/>
    <property type="match status" value="1"/>
</dbReference>
<evidence type="ECO:0000256" key="10">
    <source>
        <dbReference type="SAM" id="SignalP"/>
    </source>
</evidence>
<reference evidence="14" key="1">
    <citation type="submission" date="2016-11" db="UniProtKB">
        <authorList>
            <consortium name="WormBaseParasite"/>
        </authorList>
    </citation>
    <scope>IDENTIFICATION</scope>
</reference>
<comment type="subcellular location">
    <subcellularLocation>
        <location evidence="1">Membrane</location>
    </subcellularLocation>
</comment>
<evidence type="ECO:0000313" key="13">
    <source>
        <dbReference type="Proteomes" id="UP000095282"/>
    </source>
</evidence>
<keyword evidence="4" id="KW-0547">Nucleotide-binding</keyword>
<dbReference type="WBParaSite" id="Csp11.Scaffold629.g16018.t2">
    <property type="protein sequence ID" value="Csp11.Scaffold629.g16018.t2"/>
    <property type="gene ID" value="Csp11.Scaffold629.g16018"/>
</dbReference>
<evidence type="ECO:0000256" key="4">
    <source>
        <dbReference type="ARBA" id="ARBA00022741"/>
    </source>
</evidence>
<feature type="signal peptide" evidence="10">
    <location>
        <begin position="1"/>
        <end position="22"/>
    </location>
</feature>
<feature type="transmembrane region" description="Helical" evidence="9">
    <location>
        <begin position="842"/>
        <end position="868"/>
    </location>
</feature>
<evidence type="ECO:0000256" key="6">
    <source>
        <dbReference type="ARBA" id="ARBA00022989"/>
    </source>
</evidence>
<organism evidence="13 14">
    <name type="scientific">Caenorhabditis tropicalis</name>
    <dbReference type="NCBI Taxonomy" id="1561998"/>
    <lineage>
        <taxon>Eukaryota</taxon>
        <taxon>Metazoa</taxon>
        <taxon>Ecdysozoa</taxon>
        <taxon>Nematoda</taxon>
        <taxon>Chromadorea</taxon>
        <taxon>Rhabditida</taxon>
        <taxon>Rhabditina</taxon>
        <taxon>Rhabditomorpha</taxon>
        <taxon>Rhabditoidea</taxon>
        <taxon>Rhabditidae</taxon>
        <taxon>Peloderinae</taxon>
        <taxon>Caenorhabditis</taxon>
    </lineage>
</organism>
<evidence type="ECO:0000256" key="9">
    <source>
        <dbReference type="SAM" id="Phobius"/>
    </source>
</evidence>
<dbReference type="CDD" id="cd18595">
    <property type="entry name" value="ABC_6TM_MRP1_2_3_6_D1_like"/>
    <property type="match status" value="1"/>
</dbReference>
<dbReference type="FunFam" id="1.20.1560.10:FF:000081">
    <property type="entry name" value="Protein CBG24505"/>
    <property type="match status" value="1"/>
</dbReference>
<dbReference type="InterPro" id="IPR050173">
    <property type="entry name" value="ABC_transporter_C-like"/>
</dbReference>
<keyword evidence="13" id="KW-1185">Reference proteome</keyword>
<dbReference type="GO" id="GO:0016020">
    <property type="term" value="C:membrane"/>
    <property type="evidence" value="ECO:0007669"/>
    <property type="project" value="UniProtKB-SubCell"/>
</dbReference>
<evidence type="ECO:0000256" key="5">
    <source>
        <dbReference type="ARBA" id="ARBA00022840"/>
    </source>
</evidence>
<dbReference type="InterPro" id="IPR036640">
    <property type="entry name" value="ABC1_TM_sf"/>
</dbReference>
<dbReference type="InterPro" id="IPR011527">
    <property type="entry name" value="ABC1_TM_dom"/>
</dbReference>
<feature type="compositionally biased region" description="Basic and acidic residues" evidence="8">
    <location>
        <begin position="811"/>
        <end position="823"/>
    </location>
</feature>
<dbReference type="Proteomes" id="UP000095282">
    <property type="component" value="Unplaced"/>
</dbReference>
<dbReference type="PROSITE" id="PS50893">
    <property type="entry name" value="ABC_TRANSPORTER_2"/>
    <property type="match status" value="1"/>
</dbReference>
<dbReference type="InterPro" id="IPR003439">
    <property type="entry name" value="ABC_transporter-like_ATP-bd"/>
</dbReference>
<dbReference type="GO" id="GO:0140359">
    <property type="term" value="F:ABC-type transporter activity"/>
    <property type="evidence" value="ECO:0007669"/>
    <property type="project" value="InterPro"/>
</dbReference>
<evidence type="ECO:0000256" key="7">
    <source>
        <dbReference type="ARBA" id="ARBA00023136"/>
    </source>
</evidence>
<feature type="transmembrane region" description="Helical" evidence="9">
    <location>
        <begin position="370"/>
        <end position="399"/>
    </location>
</feature>
<dbReference type="PROSITE" id="PS50929">
    <property type="entry name" value="ABC_TM1F"/>
    <property type="match status" value="2"/>
</dbReference>
<dbReference type="Gene3D" id="1.20.1560.10">
    <property type="entry name" value="ABC transporter type 1, transmembrane domain"/>
    <property type="match status" value="2"/>
</dbReference>
<dbReference type="GO" id="GO:0005524">
    <property type="term" value="F:ATP binding"/>
    <property type="evidence" value="ECO:0007669"/>
    <property type="project" value="UniProtKB-KW"/>
</dbReference>
<proteinExistence type="predicted"/>
<dbReference type="InterPro" id="IPR027417">
    <property type="entry name" value="P-loop_NTPase"/>
</dbReference>
<dbReference type="InterPro" id="IPR003593">
    <property type="entry name" value="AAA+_ATPase"/>
</dbReference>
<dbReference type="PANTHER" id="PTHR24223">
    <property type="entry name" value="ATP-BINDING CASSETTE SUB-FAMILY C"/>
    <property type="match status" value="1"/>
</dbReference>
<evidence type="ECO:0000256" key="1">
    <source>
        <dbReference type="ARBA" id="ARBA00004370"/>
    </source>
</evidence>
<evidence type="ECO:0000259" key="12">
    <source>
        <dbReference type="PROSITE" id="PS50929"/>
    </source>
</evidence>
<feature type="domain" description="ABC transmembrane type-1" evidence="12">
    <location>
        <begin position="243"/>
        <end position="526"/>
    </location>
</feature>
<evidence type="ECO:0000256" key="3">
    <source>
        <dbReference type="ARBA" id="ARBA00022692"/>
    </source>
</evidence>
<feature type="domain" description="ABC transmembrane type-1" evidence="12">
    <location>
        <begin position="1"/>
        <end position="145"/>
    </location>
</feature>
<dbReference type="STRING" id="1561998.A0A1I7U8T4"/>
<keyword evidence="2" id="KW-0813">Transport</keyword>
<feature type="transmembrane region" description="Helical" evidence="9">
    <location>
        <begin position="168"/>
        <end position="187"/>
    </location>
</feature>
<keyword evidence="3 9" id="KW-0812">Transmembrane</keyword>
<keyword evidence="5" id="KW-0067">ATP-binding</keyword>
<feature type="transmembrane region" description="Helical" evidence="9">
    <location>
        <begin position="80"/>
        <end position="111"/>
    </location>
</feature>
<dbReference type="SMART" id="SM00382">
    <property type="entry name" value="AAA"/>
    <property type="match status" value="1"/>
</dbReference>
<keyword evidence="10" id="KW-0732">Signal</keyword>
<evidence type="ECO:0000259" key="11">
    <source>
        <dbReference type="PROSITE" id="PS50893"/>
    </source>
</evidence>
<dbReference type="PROSITE" id="PS00211">
    <property type="entry name" value="ABC_TRANSPORTER_1"/>
    <property type="match status" value="1"/>
</dbReference>
<dbReference type="Gene3D" id="3.40.50.300">
    <property type="entry name" value="P-loop containing nucleotide triphosphate hydrolases"/>
    <property type="match status" value="1"/>
</dbReference>
<dbReference type="InterPro" id="IPR017871">
    <property type="entry name" value="ABC_transporter-like_CS"/>
</dbReference>